<dbReference type="InterPro" id="IPR005630">
    <property type="entry name" value="Terpene_synthase_metal-bd"/>
</dbReference>
<dbReference type="InterPro" id="IPR050148">
    <property type="entry name" value="Terpene_synthase-like"/>
</dbReference>
<evidence type="ECO:0000259" key="3">
    <source>
        <dbReference type="Pfam" id="PF03936"/>
    </source>
</evidence>
<proteinExistence type="predicted"/>
<gene>
    <name evidence="4" type="ORF">ACJIZ3_012716</name>
</gene>
<dbReference type="Gene3D" id="1.10.600.10">
    <property type="entry name" value="Farnesyl Diphosphate Synthase"/>
    <property type="match status" value="1"/>
</dbReference>
<dbReference type="Pfam" id="PF03936">
    <property type="entry name" value="Terpene_synth_C"/>
    <property type="match status" value="1"/>
</dbReference>
<dbReference type="SUPFAM" id="SSF48239">
    <property type="entry name" value="Terpenoid cyclases/Protein prenyltransferases"/>
    <property type="match status" value="1"/>
</dbReference>
<sequence length="560" mass="65186">MGESMKEKLVDSYVARRSANYKPNIWNYDYLQSLESIYQGEKYEREAEALKHEVSYILINSVENPLIINYKLELIDEISKLALSHYFEEEIRQVLNSTTTTTTSTSTIYHQDPYLIALYFRILRQNGHNVSPDALVSLMDEEGFIRNAHFDAKAIIEIFEASHLGMEDEFMLDRAKALATNCLMRLSKSSAHEDNIINIYHSANNYFPLHWSVCWFNVKKHMMIQHDDEKNYSTALLRLGRLSFNMVQLQHQTELKKLLRWWRSSGLLEVLNFTRDRVVESFLWTIGVAYEPQYGNLRIWLTKAITLVLIIDDVYDIYGSNQELQQLTSAIERWDTSEIQKFPEPIKRCFWALYDTVNDMDLEIQRVKGWNSVLSHMKKVWTDFCKALLVEATWYHKGCTPSFREHLDNGWTSSSGYVLSLYILFGVGQDMATTMNILNNSQEIIYRVSLIIRLCNDLGTSKMELERGDAPSSILCYMRESNVTEEEARGHIRNIITYSWKKINDSFISSSRSEQPILKYIINAARVVNFIYQDGDGFGDQDRETRDQILSCLIQPLPLA</sequence>
<dbReference type="PANTHER" id="PTHR31225">
    <property type="entry name" value="OS04G0344100 PROTEIN-RELATED"/>
    <property type="match status" value="1"/>
</dbReference>
<protein>
    <submittedName>
        <fullName evidence="4">Uncharacterized protein</fullName>
    </submittedName>
</protein>
<dbReference type="Gene3D" id="1.50.10.130">
    <property type="entry name" value="Terpene synthase, N-terminal domain"/>
    <property type="match status" value="1"/>
</dbReference>
<evidence type="ECO:0000313" key="5">
    <source>
        <dbReference type="Proteomes" id="UP001634393"/>
    </source>
</evidence>
<dbReference type="SUPFAM" id="SSF48576">
    <property type="entry name" value="Terpenoid synthases"/>
    <property type="match status" value="1"/>
</dbReference>
<evidence type="ECO:0000256" key="1">
    <source>
        <dbReference type="ARBA" id="ARBA00022723"/>
    </source>
</evidence>
<organism evidence="4 5">
    <name type="scientific">Penstemon smallii</name>
    <dbReference type="NCBI Taxonomy" id="265156"/>
    <lineage>
        <taxon>Eukaryota</taxon>
        <taxon>Viridiplantae</taxon>
        <taxon>Streptophyta</taxon>
        <taxon>Embryophyta</taxon>
        <taxon>Tracheophyta</taxon>
        <taxon>Spermatophyta</taxon>
        <taxon>Magnoliopsida</taxon>
        <taxon>eudicotyledons</taxon>
        <taxon>Gunneridae</taxon>
        <taxon>Pentapetalae</taxon>
        <taxon>asterids</taxon>
        <taxon>lamiids</taxon>
        <taxon>Lamiales</taxon>
        <taxon>Plantaginaceae</taxon>
        <taxon>Cheloneae</taxon>
        <taxon>Penstemon</taxon>
    </lineage>
</organism>
<evidence type="ECO:0000313" key="4">
    <source>
        <dbReference type="EMBL" id="KAL3850834.1"/>
    </source>
</evidence>
<name>A0ABD3UMU9_9LAMI</name>
<dbReference type="Proteomes" id="UP001634393">
    <property type="component" value="Unassembled WGS sequence"/>
</dbReference>
<dbReference type="SFLD" id="SFLDG01019">
    <property type="entry name" value="Terpene_Cyclase_Like_1_C_Termi"/>
    <property type="match status" value="1"/>
</dbReference>
<feature type="domain" description="Terpene synthase N-terminal" evidence="2">
    <location>
        <begin position="25"/>
        <end position="190"/>
    </location>
</feature>
<dbReference type="FunFam" id="1.10.600.10:FF:000007">
    <property type="entry name" value="Isoprene synthase, chloroplastic"/>
    <property type="match status" value="1"/>
</dbReference>
<feature type="domain" description="Terpene synthase metal-binding" evidence="3">
    <location>
        <begin position="266"/>
        <end position="502"/>
    </location>
</feature>
<keyword evidence="5" id="KW-1185">Reference proteome</keyword>
<dbReference type="PANTHER" id="PTHR31225:SF94">
    <property type="entry name" value="ALPHA-FARNESENE SYNTHASE"/>
    <property type="match status" value="1"/>
</dbReference>
<accession>A0ABD3UMU9</accession>
<reference evidence="4 5" key="1">
    <citation type="submission" date="2024-12" db="EMBL/GenBank/DDBJ databases">
        <title>The unique morphological basis and parallel evolutionary history of personate flowers in Penstemon.</title>
        <authorList>
            <person name="Depatie T.H."/>
            <person name="Wessinger C.A."/>
        </authorList>
    </citation>
    <scope>NUCLEOTIDE SEQUENCE [LARGE SCALE GENOMIC DNA]</scope>
    <source>
        <strain evidence="4">WTNN_2</strain>
        <tissue evidence="4">Leaf</tissue>
    </source>
</reference>
<dbReference type="AlphaFoldDB" id="A0ABD3UMU9"/>
<dbReference type="CDD" id="cd00684">
    <property type="entry name" value="Terpene_cyclase_plant_C1"/>
    <property type="match status" value="1"/>
</dbReference>
<keyword evidence="1" id="KW-0479">Metal-binding</keyword>
<dbReference type="Pfam" id="PF01397">
    <property type="entry name" value="Terpene_synth"/>
    <property type="match status" value="1"/>
</dbReference>
<evidence type="ECO:0000259" key="2">
    <source>
        <dbReference type="Pfam" id="PF01397"/>
    </source>
</evidence>
<dbReference type="InterPro" id="IPR036965">
    <property type="entry name" value="Terpene_synth_N_sf"/>
</dbReference>
<dbReference type="InterPro" id="IPR044814">
    <property type="entry name" value="Terpene_cyclase_plant_C1"/>
</dbReference>
<dbReference type="InterPro" id="IPR008949">
    <property type="entry name" value="Isoprenoid_synthase_dom_sf"/>
</dbReference>
<dbReference type="InterPro" id="IPR001906">
    <property type="entry name" value="Terpene_synth_N"/>
</dbReference>
<dbReference type="InterPro" id="IPR008930">
    <property type="entry name" value="Terpenoid_cyclase/PrenylTrfase"/>
</dbReference>
<dbReference type="EMBL" id="JBJXBP010000001">
    <property type="protein sequence ID" value="KAL3850834.1"/>
    <property type="molecule type" value="Genomic_DNA"/>
</dbReference>
<dbReference type="GO" id="GO:0046872">
    <property type="term" value="F:metal ion binding"/>
    <property type="evidence" value="ECO:0007669"/>
    <property type="project" value="UniProtKB-KW"/>
</dbReference>
<dbReference type="SFLD" id="SFLDS00005">
    <property type="entry name" value="Isoprenoid_Synthase_Type_I"/>
    <property type="match status" value="1"/>
</dbReference>
<dbReference type="InterPro" id="IPR034741">
    <property type="entry name" value="Terpene_cyclase-like_1_C"/>
</dbReference>
<comment type="caution">
    <text evidence="4">The sequence shown here is derived from an EMBL/GenBank/DDBJ whole genome shotgun (WGS) entry which is preliminary data.</text>
</comment>